<dbReference type="InterPro" id="IPR000917">
    <property type="entry name" value="Sulfatase_N"/>
</dbReference>
<evidence type="ECO:0000259" key="1">
    <source>
        <dbReference type="Pfam" id="PF00884"/>
    </source>
</evidence>
<keyword evidence="3" id="KW-1185">Reference proteome</keyword>
<name>A0ABW3MEV9_9PSEU</name>
<dbReference type="NCBIfam" id="NF038075">
    <property type="entry name" value="fam_STM4013"/>
    <property type="match status" value="1"/>
</dbReference>
<accession>A0ABW3MEV9</accession>
<evidence type="ECO:0000313" key="3">
    <source>
        <dbReference type="Proteomes" id="UP001597045"/>
    </source>
</evidence>
<protein>
    <submittedName>
        <fullName evidence="2">STM4013/SEN3800 family hydrolase</fullName>
    </submittedName>
</protein>
<comment type="caution">
    <text evidence="2">The sequence shown here is derived from an EMBL/GenBank/DDBJ whole genome shotgun (WGS) entry which is preliminary data.</text>
</comment>
<dbReference type="Pfam" id="PF00884">
    <property type="entry name" value="Sulfatase"/>
    <property type="match status" value="1"/>
</dbReference>
<organism evidence="2 3">
    <name type="scientific">Kibdelosporangium lantanae</name>
    <dbReference type="NCBI Taxonomy" id="1497396"/>
    <lineage>
        <taxon>Bacteria</taxon>
        <taxon>Bacillati</taxon>
        <taxon>Actinomycetota</taxon>
        <taxon>Actinomycetes</taxon>
        <taxon>Pseudonocardiales</taxon>
        <taxon>Pseudonocardiaceae</taxon>
        <taxon>Kibdelosporangium</taxon>
    </lineage>
</organism>
<evidence type="ECO:0000313" key="2">
    <source>
        <dbReference type="EMBL" id="MFD1048229.1"/>
    </source>
</evidence>
<dbReference type="InterPro" id="IPR017850">
    <property type="entry name" value="Alkaline_phosphatase_core_sf"/>
</dbReference>
<dbReference type="EMBL" id="JBHTIS010001470">
    <property type="protein sequence ID" value="MFD1048229.1"/>
    <property type="molecule type" value="Genomic_DNA"/>
</dbReference>
<feature type="non-terminal residue" evidence="2">
    <location>
        <position position="1"/>
    </location>
</feature>
<dbReference type="SUPFAM" id="SSF53649">
    <property type="entry name" value="Alkaline phosphatase-like"/>
    <property type="match status" value="1"/>
</dbReference>
<gene>
    <name evidence="2" type="ORF">ACFQ1S_23165</name>
</gene>
<proteinExistence type="predicted"/>
<dbReference type="InterPro" id="IPR047838">
    <property type="entry name" value="STM4013-like"/>
</dbReference>
<dbReference type="Gene3D" id="3.40.720.10">
    <property type="entry name" value="Alkaline Phosphatase, subunit A"/>
    <property type="match status" value="1"/>
</dbReference>
<keyword evidence="2" id="KW-0378">Hydrolase</keyword>
<feature type="domain" description="Sulfatase N-terminal" evidence="1">
    <location>
        <begin position="114"/>
        <end position="263"/>
    </location>
</feature>
<reference evidence="3" key="1">
    <citation type="journal article" date="2019" name="Int. J. Syst. Evol. Microbiol.">
        <title>The Global Catalogue of Microorganisms (GCM) 10K type strain sequencing project: providing services to taxonomists for standard genome sequencing and annotation.</title>
        <authorList>
            <consortium name="The Broad Institute Genomics Platform"/>
            <consortium name="The Broad Institute Genome Sequencing Center for Infectious Disease"/>
            <person name="Wu L."/>
            <person name="Ma J."/>
        </authorList>
    </citation>
    <scope>NUCLEOTIDE SEQUENCE [LARGE SCALE GENOMIC DNA]</scope>
    <source>
        <strain evidence="3">JCM 31486</strain>
    </source>
</reference>
<dbReference type="GO" id="GO:0016787">
    <property type="term" value="F:hydrolase activity"/>
    <property type="evidence" value="ECO:0007669"/>
    <property type="project" value="UniProtKB-KW"/>
</dbReference>
<sequence>RGHVHRAGHGVDGHAMRDMNHVVGTHDIVLITIDTLRYDIAATTHTPVLAGHLPGGRWEARHAPGNFTYASHMAMFAGFLPTPTAPGPHPRLFAGRFGGSETTTPETWVFDSPDLVAGLASVGYHTVCIGGVGFFNMRSPIGSVLPGMFAESHWEPAFGVTSPTSTRAQVDRAREILDGLAPGNRLFLFMNVSALHQPNWFYGGSTEQDTPTTHAAALRYVDTELEALFDTLRRPSFVIVCSDHGTAYGEDGYWGHRLGHETVWTVPYGEFFLEGTA</sequence>
<dbReference type="Proteomes" id="UP001597045">
    <property type="component" value="Unassembled WGS sequence"/>
</dbReference>